<dbReference type="EMBL" id="CAKKLH010000324">
    <property type="protein sequence ID" value="CAH0112236.1"/>
    <property type="molecule type" value="Genomic_DNA"/>
</dbReference>
<organism evidence="2 3">
    <name type="scientific">Daphnia galeata</name>
    <dbReference type="NCBI Taxonomy" id="27404"/>
    <lineage>
        <taxon>Eukaryota</taxon>
        <taxon>Metazoa</taxon>
        <taxon>Ecdysozoa</taxon>
        <taxon>Arthropoda</taxon>
        <taxon>Crustacea</taxon>
        <taxon>Branchiopoda</taxon>
        <taxon>Diplostraca</taxon>
        <taxon>Cladocera</taxon>
        <taxon>Anomopoda</taxon>
        <taxon>Daphniidae</taxon>
        <taxon>Daphnia</taxon>
    </lineage>
</organism>
<proteinExistence type="predicted"/>
<evidence type="ECO:0000313" key="2">
    <source>
        <dbReference type="EMBL" id="CAH0112236.1"/>
    </source>
</evidence>
<dbReference type="PANTHER" id="PTHR33099:SF7">
    <property type="entry name" value="MYND-TYPE DOMAIN-CONTAINING PROTEIN"/>
    <property type="match status" value="1"/>
</dbReference>
<dbReference type="OrthoDB" id="6768877at2759"/>
<feature type="compositionally biased region" description="Acidic residues" evidence="1">
    <location>
        <begin position="455"/>
        <end position="474"/>
    </location>
</feature>
<dbReference type="Proteomes" id="UP000789390">
    <property type="component" value="Unassembled WGS sequence"/>
</dbReference>
<feature type="region of interest" description="Disordered" evidence="1">
    <location>
        <begin position="450"/>
        <end position="474"/>
    </location>
</feature>
<protein>
    <submittedName>
        <fullName evidence="2">Uncharacterized protein</fullName>
    </submittedName>
</protein>
<gene>
    <name evidence="2" type="ORF">DGAL_LOCUS15950</name>
</gene>
<evidence type="ECO:0000256" key="1">
    <source>
        <dbReference type="SAM" id="MobiDB-lite"/>
    </source>
</evidence>
<keyword evidence="3" id="KW-1185">Reference proteome</keyword>
<reference evidence="2" key="1">
    <citation type="submission" date="2021-11" db="EMBL/GenBank/DDBJ databases">
        <authorList>
            <person name="Schell T."/>
        </authorList>
    </citation>
    <scope>NUCLEOTIDE SEQUENCE</scope>
    <source>
        <strain evidence="2">M5</strain>
    </source>
</reference>
<dbReference type="PANTHER" id="PTHR33099">
    <property type="entry name" value="FE2OG DIOXYGENASE DOMAIN-CONTAINING PROTEIN"/>
    <property type="match status" value="1"/>
</dbReference>
<dbReference type="AlphaFoldDB" id="A0A8J2S0G6"/>
<accession>A0A8J2S0G6</accession>
<sequence length="1069" mass="122377">MACSGEEIPESSTLGIDKRLLAKAVELGNDKQLLCYSYGKQLLPKDVMLHAIKVADLGDIPIPVSIEDLKRLKGISEPALCGKGCNRFLDPLKMQALQIESSKVLSPKDLDLSSLIVSHLGLPVASINVQAKLAKLILYETGGHYKHDYNFEKKIGTFGTAILQLPVECGHEGGRVTVEYEGAKKLFESHQDSDKHFFLSAYYGDCDHSMEQITRGWKLALVFNLVLNNCKISVEQEDFPVVFAALKDIEEALAPWIPQDPHQTGNNPPIENVPDCMISVSETGEKIVSPPKKKVKPTKKKYKRTDDYDSDVDNEFDDLWMDFDNFNDGDGPAEGDVLYFVLKENYQAQDFKFDCLRGADLKLANILLSCRFLDVHLAVVKDKSENHDYLGRSRYRQHTMEIPRWIDSKNVSKNLSMGISWRDQLVGSLGKLLTFDNDIGTVVEKLGRDKGYGDSDYEDDSHEEDSDEPNDTDDDRSVFCTQFNFILVIWPKHTTFLKYCRYDLHSLLNNLENSMSLVSTMEDSEETEANLHPALEDFKKIMSVCCAEPDKTWGEWVEKDEQKGDLTSRLLRFCITLRAREEGLAILKILGVDFEPESEFCRVKPFEGIKSEKVAKAIADFECQITGWEDISDLIKPIISPQRVLLQLTQICKLAQYFMEVECLDGAIMVGNQISLSLASLKKSEAAVLKRASVESTLNLFLLLETDPKTSNRERLATFITLFPKLNHLLQCRLVLDLDLQRVRRFKNVESSQFLFDELCKALLTSEIFKNPSENFYYEDGEDKCVIGFIKDMIVDLLKLYILSGNSGWLQLFILKIRREPETSKTHWLRILLSSPVIWELGSSSEFKSANCLECYRVTCNFFLDQDFVSLVNNAKDVKLKIFRCLLRLKDRQFWETFATKICASFASEKSNEFVRVILKNAELQQAIVQSVGFRSCIRMLDYWLLNSKSLQKPVFNWCQPEASLSSHPEVEVFLRSSEKRLIYHEFRKLAECYVFANELERMGTSNGFSVEVKCNRKVFDVRCKITKTKGLYEQSKKDFLLRKSELPELLQLRRNLVVEREKLKQMKK</sequence>
<evidence type="ECO:0000313" key="3">
    <source>
        <dbReference type="Proteomes" id="UP000789390"/>
    </source>
</evidence>
<name>A0A8J2S0G6_9CRUS</name>
<comment type="caution">
    <text evidence="2">The sequence shown here is derived from an EMBL/GenBank/DDBJ whole genome shotgun (WGS) entry which is preliminary data.</text>
</comment>